<reference evidence="2" key="1">
    <citation type="submission" date="2022-10" db="EMBL/GenBank/DDBJ databases">
        <title>Genome assembly of Pristionchus species.</title>
        <authorList>
            <person name="Yoshida K."/>
            <person name="Sommer R.J."/>
        </authorList>
    </citation>
    <scope>NUCLEOTIDE SEQUENCE [LARGE SCALE GENOMIC DNA]</scope>
    <source>
        <strain evidence="2">RS5460</strain>
    </source>
</reference>
<protein>
    <submittedName>
        <fullName evidence="1">Uncharacterized protein</fullName>
    </submittedName>
</protein>
<keyword evidence="2" id="KW-1185">Reference proteome</keyword>
<dbReference type="Proteomes" id="UP001328107">
    <property type="component" value="Unassembled WGS sequence"/>
</dbReference>
<accession>A0AAN4ZFF0</accession>
<dbReference type="AlphaFoldDB" id="A0AAN4ZFF0"/>
<name>A0AAN4ZFF0_9BILA</name>
<evidence type="ECO:0000313" key="2">
    <source>
        <dbReference type="Proteomes" id="UP001328107"/>
    </source>
</evidence>
<evidence type="ECO:0000313" key="1">
    <source>
        <dbReference type="EMBL" id="GMR39796.1"/>
    </source>
</evidence>
<proteinExistence type="predicted"/>
<comment type="caution">
    <text evidence="1">The sequence shown here is derived from an EMBL/GenBank/DDBJ whole genome shotgun (WGS) entry which is preliminary data.</text>
</comment>
<feature type="non-terminal residue" evidence="1">
    <location>
        <position position="1"/>
    </location>
</feature>
<sequence length="60" mass="6987">PCSSECEAYSEKHSHWTRRRGTAGQFASWILEFRLLFRHLGGNSARCCVLIQETLRLFDD</sequence>
<gene>
    <name evidence="1" type="ORF">PMAYCL1PPCAC_09991</name>
</gene>
<dbReference type="EMBL" id="BTRK01000003">
    <property type="protein sequence ID" value="GMR39796.1"/>
    <property type="molecule type" value="Genomic_DNA"/>
</dbReference>
<organism evidence="1 2">
    <name type="scientific">Pristionchus mayeri</name>
    <dbReference type="NCBI Taxonomy" id="1317129"/>
    <lineage>
        <taxon>Eukaryota</taxon>
        <taxon>Metazoa</taxon>
        <taxon>Ecdysozoa</taxon>
        <taxon>Nematoda</taxon>
        <taxon>Chromadorea</taxon>
        <taxon>Rhabditida</taxon>
        <taxon>Rhabditina</taxon>
        <taxon>Diplogasteromorpha</taxon>
        <taxon>Diplogasteroidea</taxon>
        <taxon>Neodiplogasteridae</taxon>
        <taxon>Pristionchus</taxon>
    </lineage>
</organism>